<gene>
    <name evidence="1" type="ORF">GCM10022214_00730</name>
</gene>
<dbReference type="Proteomes" id="UP001500683">
    <property type="component" value="Unassembled WGS sequence"/>
</dbReference>
<evidence type="ECO:0000313" key="1">
    <source>
        <dbReference type="EMBL" id="GAA4053999.1"/>
    </source>
</evidence>
<dbReference type="EMBL" id="BAAAZG010000001">
    <property type="protein sequence ID" value="GAA4053999.1"/>
    <property type="molecule type" value="Genomic_DNA"/>
</dbReference>
<reference evidence="2" key="1">
    <citation type="journal article" date="2019" name="Int. J. Syst. Evol. Microbiol.">
        <title>The Global Catalogue of Microorganisms (GCM) 10K type strain sequencing project: providing services to taxonomists for standard genome sequencing and annotation.</title>
        <authorList>
            <consortium name="The Broad Institute Genomics Platform"/>
            <consortium name="The Broad Institute Genome Sequencing Center for Infectious Disease"/>
            <person name="Wu L."/>
            <person name="Ma J."/>
        </authorList>
    </citation>
    <scope>NUCLEOTIDE SEQUENCE [LARGE SCALE GENOMIC DNA]</scope>
    <source>
        <strain evidence="2">JCM 16702</strain>
    </source>
</reference>
<dbReference type="RefSeq" id="WP_344939067.1">
    <property type="nucleotide sequence ID" value="NZ_BAAAZG010000001.1"/>
</dbReference>
<evidence type="ECO:0000313" key="2">
    <source>
        <dbReference type="Proteomes" id="UP001500683"/>
    </source>
</evidence>
<protein>
    <submittedName>
        <fullName evidence="1">Uncharacterized protein</fullName>
    </submittedName>
</protein>
<sequence length="96" mass="10908">MQCRAFSDLAGSGEVTVWLLDNRGPGTGSWASVEYEPGADEYTVEQAGDRRLWDETEAAYLWWLRVGRPGRERFGMTVTLTGQNIWLDSPENVIRR</sequence>
<name>A0ABP7UWQ5_9ACTN</name>
<organism evidence="1 2">
    <name type="scientific">Actinomadura miaoliensis</name>
    <dbReference type="NCBI Taxonomy" id="430685"/>
    <lineage>
        <taxon>Bacteria</taxon>
        <taxon>Bacillati</taxon>
        <taxon>Actinomycetota</taxon>
        <taxon>Actinomycetes</taxon>
        <taxon>Streptosporangiales</taxon>
        <taxon>Thermomonosporaceae</taxon>
        <taxon>Actinomadura</taxon>
    </lineage>
</organism>
<proteinExistence type="predicted"/>
<keyword evidence="2" id="KW-1185">Reference proteome</keyword>
<accession>A0ABP7UWQ5</accession>
<comment type="caution">
    <text evidence="1">The sequence shown here is derived from an EMBL/GenBank/DDBJ whole genome shotgun (WGS) entry which is preliminary data.</text>
</comment>